<dbReference type="Proteomes" id="UP000277577">
    <property type="component" value="Chromosome"/>
</dbReference>
<organism evidence="2 3">
    <name type="scientific">Legionella cherrii</name>
    <dbReference type="NCBI Taxonomy" id="28084"/>
    <lineage>
        <taxon>Bacteria</taxon>
        <taxon>Pseudomonadati</taxon>
        <taxon>Pseudomonadota</taxon>
        <taxon>Gammaproteobacteria</taxon>
        <taxon>Legionellales</taxon>
        <taxon>Legionellaceae</taxon>
        <taxon>Legionella</taxon>
    </lineage>
</organism>
<keyword evidence="3" id="KW-1185">Reference proteome</keyword>
<evidence type="ECO:0000256" key="1">
    <source>
        <dbReference type="SAM" id="MobiDB-lite"/>
    </source>
</evidence>
<feature type="compositionally biased region" description="Basic and acidic residues" evidence="1">
    <location>
        <begin position="431"/>
        <end position="470"/>
    </location>
</feature>
<protein>
    <submittedName>
        <fullName evidence="2">Coiled coil domain protein</fullName>
    </submittedName>
</protein>
<accession>A0ABY6T6P9</accession>
<sequence length="495" mass="56098">MPSFRKAFFNLFNSQKLVKQFTPDEQEKIYQKYRDSVGLTQDLTFGSEAFAHHAEKRIKDHTGFKTQIGSNKEDTLEKLLKDDAPNTKKEIKDELKSILTPQPFYTKAQEVYKESMEFFQQRMKQVPELSVEQLRGYHEQITTRARDALKAQQKKELKEFQDKAEGLAQKIGAVANTNDPEQIKKIKENLIKELESSHKTQLDEFNKTAQENLTTLDKASALERKRIIFSGQLESWAYQLSASQKNKMLDEMERVRAENRKKRGLSDTDALTGADINVGENTISAVNPADLDFIISLTGTQIVQKKAAKEGDPGTWQVHMSARILSPFYYLSNKQNPKVDMLTMAQAVRASGFDSITMTINFDDPKTRTQRARQAYEAALESGFDPGLLPGEESKGEKGLKGIVLKDGAGKEIDPRTLFTPTELEMLHKEAAQRRERLKSIAEEPPKEPSTEVAKQYRTEIDKGRNEARAKAGKTAIDNVEEQQLEQDVKTTLSS</sequence>
<gene>
    <name evidence="2" type="ORF">NCTC11976_01868</name>
</gene>
<proteinExistence type="predicted"/>
<evidence type="ECO:0000313" key="2">
    <source>
        <dbReference type="EMBL" id="VEB36753.1"/>
    </source>
</evidence>
<name>A0ABY6T6P9_9GAMM</name>
<evidence type="ECO:0000313" key="3">
    <source>
        <dbReference type="Proteomes" id="UP000277577"/>
    </source>
</evidence>
<reference evidence="2 3" key="1">
    <citation type="submission" date="2018-12" db="EMBL/GenBank/DDBJ databases">
        <authorList>
            <consortium name="Pathogen Informatics"/>
        </authorList>
    </citation>
    <scope>NUCLEOTIDE SEQUENCE [LARGE SCALE GENOMIC DNA]</scope>
    <source>
        <strain evidence="2 3">NCTC11976</strain>
    </source>
</reference>
<feature type="region of interest" description="Disordered" evidence="1">
    <location>
        <begin position="431"/>
        <end position="495"/>
    </location>
</feature>
<dbReference type="EMBL" id="LR134173">
    <property type="protein sequence ID" value="VEB36753.1"/>
    <property type="molecule type" value="Genomic_DNA"/>
</dbReference>
<dbReference type="RefSeq" id="WP_028382004.1">
    <property type="nucleotide sequence ID" value="NZ_CAAAIT010000002.1"/>
</dbReference>